<dbReference type="Pfam" id="PF24102">
    <property type="entry name" value="FLAD1_M"/>
    <property type="match status" value="1"/>
</dbReference>
<dbReference type="SUPFAM" id="SSF53218">
    <property type="entry name" value="Molybdenum cofactor biosynthesis proteins"/>
    <property type="match status" value="1"/>
</dbReference>
<accession>A0A381RCG3</accession>
<dbReference type="InterPro" id="IPR001453">
    <property type="entry name" value="MoaB/Mog_dom"/>
</dbReference>
<gene>
    <name evidence="2" type="ORF">METZ01_LOCUS42194</name>
</gene>
<dbReference type="InterPro" id="IPR050101">
    <property type="entry name" value="CinA"/>
</dbReference>
<dbReference type="PANTHER" id="PTHR13939">
    <property type="entry name" value="NICOTINAMIDE-NUCLEOTIDE AMIDOHYDROLASE PNCC"/>
    <property type="match status" value="1"/>
</dbReference>
<proteinExistence type="predicted"/>
<reference evidence="2" key="1">
    <citation type="submission" date="2018-05" db="EMBL/GenBank/DDBJ databases">
        <authorList>
            <person name="Lanie J.A."/>
            <person name="Ng W.-L."/>
            <person name="Kazmierczak K.M."/>
            <person name="Andrzejewski T.M."/>
            <person name="Davidsen T.M."/>
            <person name="Wayne K.J."/>
            <person name="Tettelin H."/>
            <person name="Glass J.I."/>
            <person name="Rusch D."/>
            <person name="Podicherti R."/>
            <person name="Tsui H.-C.T."/>
            <person name="Winkler M.E."/>
        </authorList>
    </citation>
    <scope>NUCLEOTIDE SEQUENCE</scope>
</reference>
<dbReference type="AlphaFoldDB" id="A0A381RCG3"/>
<organism evidence="2">
    <name type="scientific">marine metagenome</name>
    <dbReference type="NCBI Taxonomy" id="408172"/>
    <lineage>
        <taxon>unclassified sequences</taxon>
        <taxon>metagenomes</taxon>
        <taxon>ecological metagenomes</taxon>
    </lineage>
</organism>
<evidence type="ECO:0000259" key="1">
    <source>
        <dbReference type="SMART" id="SM00852"/>
    </source>
</evidence>
<dbReference type="CDD" id="cd00885">
    <property type="entry name" value="cinA"/>
    <property type="match status" value="1"/>
</dbReference>
<dbReference type="PANTHER" id="PTHR13939:SF0">
    <property type="entry name" value="NMN AMIDOHYDROLASE-LIKE PROTEIN YFAY"/>
    <property type="match status" value="1"/>
</dbReference>
<evidence type="ECO:0000313" key="2">
    <source>
        <dbReference type="EMBL" id="SUZ89340.1"/>
    </source>
</evidence>
<feature type="domain" description="MoaB/Mog" evidence="1">
    <location>
        <begin position="5"/>
        <end position="164"/>
    </location>
</feature>
<protein>
    <recommendedName>
        <fullName evidence="1">MoaB/Mog domain-containing protein</fullName>
    </recommendedName>
</protein>
<dbReference type="InterPro" id="IPR036425">
    <property type="entry name" value="MoaB/Mog-like_dom_sf"/>
</dbReference>
<dbReference type="EMBL" id="UINC01001815">
    <property type="protein sequence ID" value="SUZ89340.1"/>
    <property type="molecule type" value="Genomic_DNA"/>
</dbReference>
<sequence length="241" mass="26992">MKTAGIIIIGNEILSGKVTDINSPYLCKELRILGVEVKQIITIPDTPEIIGKTVLDFSERFTWVFTSGGIGPTHDDITVASIAQGFGTKLFESPQIIEAIHNYHGKSMTNAHRKMAMIPEGSELVEYAKGRAPQLQFHNIFVFPGIPELLKSRFSGIKERFRTTPIVLKQIFLKADEGEIADSLDETQDAFPQLMLGSYPVISGTDYNVKLTLECRDNEYLEKALNFLCERLPEECVLRVE</sequence>
<dbReference type="Gene3D" id="3.40.980.10">
    <property type="entry name" value="MoaB/Mog-like domain"/>
    <property type="match status" value="1"/>
</dbReference>
<dbReference type="Pfam" id="PF00994">
    <property type="entry name" value="MoCF_biosynth"/>
    <property type="match status" value="1"/>
</dbReference>
<name>A0A381RCG3_9ZZZZ</name>
<dbReference type="SMART" id="SM00852">
    <property type="entry name" value="MoCF_biosynth"/>
    <property type="match status" value="1"/>
</dbReference>
<dbReference type="InterPro" id="IPR056596">
    <property type="entry name" value="FLAD1_M"/>
</dbReference>